<evidence type="ECO:0000256" key="3">
    <source>
        <dbReference type="ARBA" id="ARBA00023163"/>
    </source>
</evidence>
<evidence type="ECO:0000256" key="4">
    <source>
        <dbReference type="PROSITE-ProRule" id="PRU00169"/>
    </source>
</evidence>
<keyword evidence="1" id="KW-0805">Transcription regulation</keyword>
<accession>A0ABS7BWQ1</accession>
<dbReference type="InterPro" id="IPR011006">
    <property type="entry name" value="CheY-like_superfamily"/>
</dbReference>
<evidence type="ECO:0000256" key="2">
    <source>
        <dbReference type="ARBA" id="ARBA00023125"/>
    </source>
</evidence>
<reference evidence="7 8" key="1">
    <citation type="submission" date="2021-07" db="EMBL/GenBank/DDBJ databases">
        <title>Paenibacillus radiodurans sp. nov., isolated from the southeastern edge of Tengger Desert.</title>
        <authorList>
            <person name="Zhang G."/>
        </authorList>
    </citation>
    <scope>NUCLEOTIDE SEQUENCE [LARGE SCALE GENOMIC DNA]</scope>
    <source>
        <strain evidence="7 8">CCM 7311</strain>
    </source>
</reference>
<keyword evidence="3" id="KW-0804">Transcription</keyword>
<gene>
    <name evidence="7" type="ORF">K0U00_03055</name>
</gene>
<feature type="domain" description="Response regulatory" evidence="6">
    <location>
        <begin position="1"/>
        <end position="106"/>
    </location>
</feature>
<keyword evidence="4" id="KW-0597">Phosphoprotein</keyword>
<feature type="domain" description="HTH araC/xylS-type" evidence="5">
    <location>
        <begin position="418"/>
        <end position="516"/>
    </location>
</feature>
<comment type="caution">
    <text evidence="7">The sequence shown here is derived from an EMBL/GenBank/DDBJ whole genome shotgun (WGS) entry which is preliminary data.</text>
</comment>
<dbReference type="PROSITE" id="PS00041">
    <property type="entry name" value="HTH_ARAC_FAMILY_1"/>
    <property type="match status" value="1"/>
</dbReference>
<evidence type="ECO:0000256" key="1">
    <source>
        <dbReference type="ARBA" id="ARBA00023015"/>
    </source>
</evidence>
<evidence type="ECO:0000259" key="6">
    <source>
        <dbReference type="PROSITE" id="PS50110"/>
    </source>
</evidence>
<organism evidence="7 8">
    <name type="scientific">Paenibacillus sepulcri</name>
    <dbReference type="NCBI Taxonomy" id="359917"/>
    <lineage>
        <taxon>Bacteria</taxon>
        <taxon>Bacillati</taxon>
        <taxon>Bacillota</taxon>
        <taxon>Bacilli</taxon>
        <taxon>Bacillales</taxon>
        <taxon>Paenibacillaceae</taxon>
        <taxon>Paenibacillus</taxon>
    </lineage>
</organism>
<dbReference type="PANTHER" id="PTHR43280">
    <property type="entry name" value="ARAC-FAMILY TRANSCRIPTIONAL REGULATOR"/>
    <property type="match status" value="1"/>
</dbReference>
<protein>
    <submittedName>
        <fullName evidence="7">Helix-turn-helix domain-containing protein</fullName>
    </submittedName>
</protein>
<dbReference type="SMART" id="SM00448">
    <property type="entry name" value="REC"/>
    <property type="match status" value="1"/>
</dbReference>
<dbReference type="Proteomes" id="UP001519887">
    <property type="component" value="Unassembled WGS sequence"/>
</dbReference>
<dbReference type="PROSITE" id="PS50110">
    <property type="entry name" value="RESPONSE_REGULATORY"/>
    <property type="match status" value="1"/>
</dbReference>
<keyword evidence="2" id="KW-0238">DNA-binding</keyword>
<dbReference type="PRINTS" id="PR00032">
    <property type="entry name" value="HTHARAC"/>
</dbReference>
<dbReference type="SMART" id="SM00342">
    <property type="entry name" value="HTH_ARAC"/>
    <property type="match status" value="1"/>
</dbReference>
<dbReference type="SUPFAM" id="SSF52172">
    <property type="entry name" value="CheY-like"/>
    <property type="match status" value="1"/>
</dbReference>
<dbReference type="Gene3D" id="1.10.10.60">
    <property type="entry name" value="Homeodomain-like"/>
    <property type="match status" value="2"/>
</dbReference>
<dbReference type="Pfam" id="PF00072">
    <property type="entry name" value="Response_reg"/>
    <property type="match status" value="1"/>
</dbReference>
<evidence type="ECO:0000313" key="8">
    <source>
        <dbReference type="Proteomes" id="UP001519887"/>
    </source>
</evidence>
<dbReference type="Pfam" id="PF12833">
    <property type="entry name" value="HTH_18"/>
    <property type="match status" value="1"/>
</dbReference>
<dbReference type="PANTHER" id="PTHR43280:SF2">
    <property type="entry name" value="HTH-TYPE TRANSCRIPTIONAL REGULATOR EXSA"/>
    <property type="match status" value="1"/>
</dbReference>
<dbReference type="InterPro" id="IPR001789">
    <property type="entry name" value="Sig_transdc_resp-reg_receiver"/>
</dbReference>
<dbReference type="EMBL" id="JAHZIK010000033">
    <property type="protein sequence ID" value="MBW7453020.1"/>
    <property type="molecule type" value="Genomic_DNA"/>
</dbReference>
<feature type="modified residue" description="4-aspartylphosphate" evidence="4">
    <location>
        <position position="41"/>
    </location>
</feature>
<name>A0ABS7BWQ1_9BACL</name>
<sequence>MIKSMINWKELSLELVGEFFNGEDAYKRIIEDGSIELVITDLRMPVMDGLVLIKEALAIRSELNFMVISAYDDFHLVKEAFMLGAKDYLLKSEMTEDHIYNTLSNLRLHDSKTSAAGLEFKPDTSSREAEPYSSGELMKENLLSRLAAGNIKASDIGTLQELLCKNEPKRLALTILKLNKMDIHAALPEASFKHEISEYLSHTEELLAPGSEVRYEIVQTSPYEYLILLLYSRKESDSSIMKHLKHVYDSFRPPGFNINLGLSRIASDFARLPELIHEARISTDYCFVAGNGSIIRYTAQLDETPPLEIDVMKQISMLKKLLNSILFDNGKADISKIMVVPGSVNASHIHAIMDLYMKYHFILIDFALQNGLHGEIRALSHEYEKHLKFYGDLNSLNKWLASVMSRVQARKGENSVINQVKHFVEENYTCDISLQSVALKFNINSSYLSRLFSETENTNFIDYLAHIRITKAIEFIKTSNLKIYEICEKVGYTSPEHFSRTFKKITGKSPKQFMDGRE</sequence>
<dbReference type="InterPro" id="IPR018060">
    <property type="entry name" value="HTH_AraC"/>
</dbReference>
<dbReference type="PROSITE" id="PS01124">
    <property type="entry name" value="HTH_ARAC_FAMILY_2"/>
    <property type="match status" value="1"/>
</dbReference>
<dbReference type="CDD" id="cd17536">
    <property type="entry name" value="REC_YesN-like"/>
    <property type="match status" value="1"/>
</dbReference>
<dbReference type="InterPro" id="IPR018062">
    <property type="entry name" value="HTH_AraC-typ_CS"/>
</dbReference>
<dbReference type="InterPro" id="IPR009057">
    <property type="entry name" value="Homeodomain-like_sf"/>
</dbReference>
<evidence type="ECO:0000313" key="7">
    <source>
        <dbReference type="EMBL" id="MBW7453020.1"/>
    </source>
</evidence>
<dbReference type="InterPro" id="IPR020449">
    <property type="entry name" value="Tscrpt_reg_AraC-type_HTH"/>
</dbReference>
<dbReference type="InterPro" id="IPR013785">
    <property type="entry name" value="Aldolase_TIM"/>
</dbReference>
<keyword evidence="8" id="KW-1185">Reference proteome</keyword>
<dbReference type="Gene3D" id="3.20.20.70">
    <property type="entry name" value="Aldolase class I"/>
    <property type="match status" value="1"/>
</dbReference>
<evidence type="ECO:0000259" key="5">
    <source>
        <dbReference type="PROSITE" id="PS01124"/>
    </source>
</evidence>
<dbReference type="SUPFAM" id="SSF46689">
    <property type="entry name" value="Homeodomain-like"/>
    <property type="match status" value="2"/>
</dbReference>
<proteinExistence type="predicted"/>